<dbReference type="RefSeq" id="WP_386763656.1">
    <property type="nucleotide sequence ID" value="NZ_JBHSTI010000002.1"/>
</dbReference>
<evidence type="ECO:0000313" key="2">
    <source>
        <dbReference type="EMBL" id="MFC6236615.1"/>
    </source>
</evidence>
<sequence>MIRRPNGAEGAMPAGALVVVSLVLAALAGLAIGAVWGLAGGSSPSASPSRTSTPTTSTSAPAPTSDSSASVKPTPTTSSAAPTATGSVPPAPATTTTSADGWRLGSWRITNTAGAIGVDTTARNTSTGTRSADLILYIYVDGEHIATTTARVTDVPAGETVPVQFTSTDAWKPGQKVLLLQVG</sequence>
<reference evidence="3" key="1">
    <citation type="journal article" date="2019" name="Int. J. Syst. Evol. Microbiol.">
        <title>The Global Catalogue of Microorganisms (GCM) 10K type strain sequencing project: providing services to taxonomists for standard genome sequencing and annotation.</title>
        <authorList>
            <consortium name="The Broad Institute Genomics Platform"/>
            <consortium name="The Broad Institute Genome Sequencing Center for Infectious Disease"/>
            <person name="Wu L."/>
            <person name="Ma J."/>
        </authorList>
    </citation>
    <scope>NUCLEOTIDE SEQUENCE [LARGE SCALE GENOMIC DNA]</scope>
    <source>
        <strain evidence="3">CGMCC 4.7317</strain>
    </source>
</reference>
<evidence type="ECO:0000256" key="1">
    <source>
        <dbReference type="SAM" id="MobiDB-lite"/>
    </source>
</evidence>
<proteinExistence type="predicted"/>
<comment type="caution">
    <text evidence="2">The sequence shown here is derived from an EMBL/GenBank/DDBJ whole genome shotgun (WGS) entry which is preliminary data.</text>
</comment>
<keyword evidence="3" id="KW-1185">Reference proteome</keyword>
<feature type="region of interest" description="Disordered" evidence="1">
    <location>
        <begin position="41"/>
        <end position="104"/>
    </location>
</feature>
<name>A0ABW1SXA8_9ACTN</name>
<gene>
    <name evidence="2" type="ORF">ACFQGU_01900</name>
</gene>
<protein>
    <submittedName>
        <fullName evidence="2">Uncharacterized protein</fullName>
    </submittedName>
</protein>
<evidence type="ECO:0000313" key="3">
    <source>
        <dbReference type="Proteomes" id="UP001596138"/>
    </source>
</evidence>
<dbReference type="EMBL" id="JBHSTI010000002">
    <property type="protein sequence ID" value="MFC6236615.1"/>
    <property type="molecule type" value="Genomic_DNA"/>
</dbReference>
<feature type="compositionally biased region" description="Low complexity" evidence="1">
    <location>
        <begin position="41"/>
        <end position="99"/>
    </location>
</feature>
<dbReference type="Proteomes" id="UP001596138">
    <property type="component" value="Unassembled WGS sequence"/>
</dbReference>
<accession>A0ABW1SXA8</accession>
<organism evidence="2 3">
    <name type="scientific">Longivirga aurantiaca</name>
    <dbReference type="NCBI Taxonomy" id="1837743"/>
    <lineage>
        <taxon>Bacteria</taxon>
        <taxon>Bacillati</taxon>
        <taxon>Actinomycetota</taxon>
        <taxon>Actinomycetes</taxon>
        <taxon>Sporichthyales</taxon>
        <taxon>Sporichthyaceae</taxon>
        <taxon>Longivirga</taxon>
    </lineage>
</organism>